<evidence type="ECO:0000256" key="4">
    <source>
        <dbReference type="ARBA" id="ARBA00022634"/>
    </source>
</evidence>
<dbReference type="Proteomes" id="UP000203816">
    <property type="component" value="Segment"/>
</dbReference>
<comment type="catalytic activity">
    <reaction evidence="9 12">
        <text>thymidine + ATP = dTMP + ADP + H(+)</text>
        <dbReference type="Rhea" id="RHEA:19129"/>
        <dbReference type="ChEBI" id="CHEBI:15378"/>
        <dbReference type="ChEBI" id="CHEBI:17748"/>
        <dbReference type="ChEBI" id="CHEBI:30616"/>
        <dbReference type="ChEBI" id="CHEBI:63528"/>
        <dbReference type="ChEBI" id="CHEBI:456216"/>
        <dbReference type="EC" id="2.7.1.21"/>
    </reaction>
</comment>
<dbReference type="PANTHER" id="PTHR11441:SF0">
    <property type="entry name" value="THYMIDINE KINASE, CYTOSOLIC"/>
    <property type="match status" value="1"/>
</dbReference>
<evidence type="ECO:0000256" key="5">
    <source>
        <dbReference type="ARBA" id="ARBA00022679"/>
    </source>
</evidence>
<evidence type="ECO:0000256" key="7">
    <source>
        <dbReference type="ARBA" id="ARBA00022777"/>
    </source>
</evidence>
<name>A0A192YC86_9CAUD</name>
<comment type="similarity">
    <text evidence="1 13">Belongs to the thymidine kinase family.</text>
</comment>
<accession>A0A192YC86</accession>
<dbReference type="GO" id="GO:0005524">
    <property type="term" value="F:ATP binding"/>
    <property type="evidence" value="ECO:0007669"/>
    <property type="project" value="UniProtKB-KW"/>
</dbReference>
<dbReference type="HAMAP" id="MF_00124">
    <property type="entry name" value="Thymidine_kinase"/>
    <property type="match status" value="1"/>
</dbReference>
<dbReference type="PROSITE" id="PS00603">
    <property type="entry name" value="TK_CELLULAR_TYPE"/>
    <property type="match status" value="1"/>
</dbReference>
<dbReference type="SUPFAM" id="SSF52540">
    <property type="entry name" value="P-loop containing nucleoside triphosphate hydrolases"/>
    <property type="match status" value="1"/>
</dbReference>
<evidence type="ECO:0000313" key="14">
    <source>
        <dbReference type="EMBL" id="ANM46476.1"/>
    </source>
</evidence>
<dbReference type="InterPro" id="IPR001267">
    <property type="entry name" value="Thymidine_kinase"/>
</dbReference>
<sequence length="192" mass="21789">MAQLYFIYGTMNTGKSMNLLSVVHNYKERGMSTLVLKPDTDDRDSSNEVVSRTGLKTPCDIITDGMDIVEFFKYKSAQKDIHCVLVDEAQFLSPEHVQDLCKIVDEYNTPVMCYGLKTDFKADLFVGSKELLIWADKLIETKTVCHCGKKTTMVAKMDKEGNPIISGDQIDVGGNEKYVSLCRKHYKEFVYK</sequence>
<evidence type="ECO:0000256" key="13">
    <source>
        <dbReference type="RuleBase" id="RU004165"/>
    </source>
</evidence>
<evidence type="ECO:0000256" key="2">
    <source>
        <dbReference type="ARBA" id="ARBA00012118"/>
    </source>
</evidence>
<dbReference type="GO" id="GO:0046104">
    <property type="term" value="P:thymidine metabolic process"/>
    <property type="evidence" value="ECO:0007669"/>
    <property type="project" value="TreeGrafter"/>
</dbReference>
<dbReference type="PIRSF" id="PIRSF035805">
    <property type="entry name" value="TK_cell"/>
    <property type="match status" value="1"/>
</dbReference>
<keyword evidence="5 12" id="KW-0808">Transferase</keyword>
<dbReference type="Gene3D" id="3.30.60.20">
    <property type="match status" value="1"/>
</dbReference>
<evidence type="ECO:0000256" key="12">
    <source>
        <dbReference type="RuleBase" id="RU000544"/>
    </source>
</evidence>
<dbReference type="Pfam" id="PF00265">
    <property type="entry name" value="TK"/>
    <property type="match status" value="1"/>
</dbReference>
<keyword evidence="4 12" id="KW-0237">DNA synthesis</keyword>
<dbReference type="PANTHER" id="PTHR11441">
    <property type="entry name" value="THYMIDINE KINASE"/>
    <property type="match status" value="1"/>
</dbReference>
<feature type="active site" description="Proton acceptor" evidence="10">
    <location>
        <position position="88"/>
    </location>
</feature>
<dbReference type="KEGG" id="vg:29059457"/>
<organism evidence="14 15">
    <name type="scientific">Morganella phage vB_MmoM_MP1</name>
    <dbReference type="NCBI Taxonomy" id="1852628"/>
    <lineage>
        <taxon>Viruses</taxon>
        <taxon>Duplodnaviria</taxon>
        <taxon>Heunggongvirae</taxon>
        <taxon>Uroviricota</taxon>
        <taxon>Caudoviricetes</taxon>
        <taxon>Pantevenvirales</taxon>
        <taxon>Straboviridae</taxon>
        <taxon>Gualtarvirus</taxon>
        <taxon>Gualtarvirus mp1</taxon>
    </lineage>
</organism>
<evidence type="ECO:0000256" key="3">
    <source>
        <dbReference type="ARBA" id="ARBA00020079"/>
    </source>
</evidence>
<reference evidence="14 15" key="1">
    <citation type="submission" date="2016-04" db="EMBL/GenBank/DDBJ databases">
        <title>Comparative genomics of Morganella phages MP1 and MP2 define new clades among the T4 and T7-like Viruses.</title>
        <authorList>
            <person name="Pinto G."/>
            <person name="Oliveira A."/>
            <person name="Malgorzata L."/>
            <person name="Kropinski A."/>
            <person name="Azeredo J."/>
        </authorList>
    </citation>
    <scope>NUCLEOTIDE SEQUENCE [LARGE SCALE GENOMIC DNA]</scope>
</reference>
<evidence type="ECO:0000256" key="11">
    <source>
        <dbReference type="PIRSR" id="PIRSR035805-2"/>
    </source>
</evidence>
<dbReference type="OrthoDB" id="9611at10239"/>
<dbReference type="GO" id="GO:0004797">
    <property type="term" value="F:thymidine kinase activity"/>
    <property type="evidence" value="ECO:0007669"/>
    <property type="project" value="UniProtKB-EC"/>
</dbReference>
<dbReference type="Gene3D" id="3.40.50.300">
    <property type="entry name" value="P-loop containing nucleotide triphosphate hydrolases"/>
    <property type="match status" value="1"/>
</dbReference>
<proteinExistence type="inferred from homology"/>
<evidence type="ECO:0000313" key="15">
    <source>
        <dbReference type="Proteomes" id="UP000203816"/>
    </source>
</evidence>
<dbReference type="InterPro" id="IPR027417">
    <property type="entry name" value="P-loop_NTPase"/>
</dbReference>
<evidence type="ECO:0000256" key="8">
    <source>
        <dbReference type="ARBA" id="ARBA00022840"/>
    </source>
</evidence>
<feature type="binding site" evidence="11">
    <location>
        <begin position="170"/>
        <end position="173"/>
    </location>
    <ligand>
        <name>substrate</name>
    </ligand>
</feature>
<evidence type="ECO:0000256" key="1">
    <source>
        <dbReference type="ARBA" id="ARBA00007587"/>
    </source>
</evidence>
<evidence type="ECO:0000256" key="9">
    <source>
        <dbReference type="ARBA" id="ARBA00048254"/>
    </source>
</evidence>
<evidence type="ECO:0000256" key="6">
    <source>
        <dbReference type="ARBA" id="ARBA00022741"/>
    </source>
</evidence>
<dbReference type="GO" id="GO:0071897">
    <property type="term" value="P:DNA biosynthetic process"/>
    <property type="evidence" value="ECO:0007669"/>
    <property type="project" value="UniProtKB-KW"/>
</dbReference>
<feature type="binding site" evidence="11">
    <location>
        <position position="178"/>
    </location>
    <ligand>
        <name>substrate</name>
    </ligand>
</feature>
<keyword evidence="7 12" id="KW-0418">Kinase</keyword>
<dbReference type="SUPFAM" id="SSF57716">
    <property type="entry name" value="Glucocorticoid receptor-like (DNA-binding domain)"/>
    <property type="match status" value="1"/>
</dbReference>
<dbReference type="NCBIfam" id="NF003300">
    <property type="entry name" value="PRK04296.1-5"/>
    <property type="match status" value="1"/>
</dbReference>
<dbReference type="InterPro" id="IPR020633">
    <property type="entry name" value="Thymidine_kinase_CS"/>
</dbReference>
<dbReference type="EC" id="2.7.1.21" evidence="2 12"/>
<dbReference type="GeneID" id="29059457"/>
<evidence type="ECO:0000256" key="10">
    <source>
        <dbReference type="PIRSR" id="PIRSR035805-1"/>
    </source>
</evidence>
<keyword evidence="6 12" id="KW-0547">Nucleotide-binding</keyword>
<keyword evidence="15" id="KW-1185">Reference proteome</keyword>
<protein>
    <recommendedName>
        <fullName evidence="3 12">Thymidine kinase</fullName>
        <ecNumber evidence="2 12">2.7.1.21</ecNumber>
    </recommendedName>
</protein>
<dbReference type="EMBL" id="KX078569">
    <property type="protein sequence ID" value="ANM46476.1"/>
    <property type="molecule type" value="Genomic_DNA"/>
</dbReference>
<keyword evidence="8 12" id="KW-0067">ATP-binding</keyword>
<gene>
    <name evidence="14" type="ORF">MP1_gp0088</name>
</gene>
<dbReference type="RefSeq" id="YP_009279946.1">
    <property type="nucleotide sequence ID" value="NC_031020.1"/>
</dbReference>